<gene>
    <name evidence="1" type="ORF">FKW44_015734</name>
</gene>
<proteinExistence type="predicted"/>
<dbReference type="AlphaFoldDB" id="A0A7T8H1P4"/>
<sequence length="101" mass="11048">ETLRQGASETPSTATLDLLEVTVSRNLTFGSHNEKNVQDVRKRIGVIRQLCTTVSRGPMLTEISRAIVIGNIQTSDWETKIARFSPVAETPHAPTMAKANS</sequence>
<evidence type="ECO:0000313" key="2">
    <source>
        <dbReference type="Proteomes" id="UP000595437"/>
    </source>
</evidence>
<dbReference type="Proteomes" id="UP000595437">
    <property type="component" value="Chromosome 10"/>
</dbReference>
<keyword evidence="2" id="KW-1185">Reference proteome</keyword>
<reference evidence="2" key="1">
    <citation type="submission" date="2021-01" db="EMBL/GenBank/DDBJ databases">
        <title>Caligus Genome Assembly.</title>
        <authorList>
            <person name="Gallardo-Escarate C."/>
        </authorList>
    </citation>
    <scope>NUCLEOTIDE SEQUENCE [LARGE SCALE GENOMIC DNA]</scope>
</reference>
<evidence type="ECO:0000313" key="1">
    <source>
        <dbReference type="EMBL" id="QQP41385.1"/>
    </source>
</evidence>
<accession>A0A7T8H1P4</accession>
<protein>
    <submittedName>
        <fullName evidence="1">Uncharacterized protein</fullName>
    </submittedName>
</protein>
<organism evidence="1 2">
    <name type="scientific">Caligus rogercresseyi</name>
    <name type="common">Sea louse</name>
    <dbReference type="NCBI Taxonomy" id="217165"/>
    <lineage>
        <taxon>Eukaryota</taxon>
        <taxon>Metazoa</taxon>
        <taxon>Ecdysozoa</taxon>
        <taxon>Arthropoda</taxon>
        <taxon>Crustacea</taxon>
        <taxon>Multicrustacea</taxon>
        <taxon>Hexanauplia</taxon>
        <taxon>Copepoda</taxon>
        <taxon>Siphonostomatoida</taxon>
        <taxon>Caligidae</taxon>
        <taxon>Caligus</taxon>
    </lineage>
</organism>
<feature type="non-terminal residue" evidence="1">
    <location>
        <position position="1"/>
    </location>
</feature>
<name>A0A7T8H1P4_CALRO</name>
<feature type="non-terminal residue" evidence="1">
    <location>
        <position position="101"/>
    </location>
</feature>
<dbReference type="EMBL" id="CP045899">
    <property type="protein sequence ID" value="QQP41385.1"/>
    <property type="molecule type" value="Genomic_DNA"/>
</dbReference>